<reference evidence="1" key="2">
    <citation type="submission" date="2020-09" db="EMBL/GenBank/DDBJ databases">
        <authorList>
            <person name="Sun Q."/>
            <person name="Ohkuma M."/>
        </authorList>
    </citation>
    <scope>NUCLEOTIDE SEQUENCE</scope>
    <source>
        <strain evidence="1">JCM 4646</strain>
    </source>
</reference>
<accession>A0A919GCK8</accession>
<comment type="caution">
    <text evidence="1">The sequence shown here is derived from an EMBL/GenBank/DDBJ whole genome shotgun (WGS) entry which is preliminary data.</text>
</comment>
<organism evidence="1 2">
    <name type="scientific">Kitasatospora indigofera</name>
    <dbReference type="NCBI Taxonomy" id="67307"/>
    <lineage>
        <taxon>Bacteria</taxon>
        <taxon>Bacillati</taxon>
        <taxon>Actinomycetota</taxon>
        <taxon>Actinomycetes</taxon>
        <taxon>Kitasatosporales</taxon>
        <taxon>Streptomycetaceae</taxon>
        <taxon>Kitasatospora</taxon>
    </lineage>
</organism>
<sequence length="98" mass="10399">MAPVRPETLAAAVRYAARHGCSDQLFDPRSGRLRPTGEVVSALLDLVDPVLDETDRRQVVPCWGGPSAAAAGGRACCAWSSTGPPAADRFARGVRSHW</sequence>
<dbReference type="Proteomes" id="UP000617734">
    <property type="component" value="Unassembled WGS sequence"/>
</dbReference>
<gene>
    <name evidence="1" type="ORF">GCM10018781_66020</name>
</gene>
<dbReference type="Gene3D" id="3.30.590.20">
    <property type="match status" value="1"/>
</dbReference>
<reference evidence="1" key="1">
    <citation type="journal article" date="2014" name="Int. J. Syst. Evol. Microbiol.">
        <title>Complete genome sequence of Corynebacterium casei LMG S-19264T (=DSM 44701T), isolated from a smear-ripened cheese.</title>
        <authorList>
            <consortium name="US DOE Joint Genome Institute (JGI-PGF)"/>
            <person name="Walter F."/>
            <person name="Albersmeier A."/>
            <person name="Kalinowski J."/>
            <person name="Ruckert C."/>
        </authorList>
    </citation>
    <scope>NUCLEOTIDE SEQUENCE</scope>
    <source>
        <strain evidence="1">JCM 4646</strain>
    </source>
</reference>
<dbReference type="EMBL" id="BNBO01000056">
    <property type="protein sequence ID" value="GHH82010.1"/>
    <property type="molecule type" value="Genomic_DNA"/>
</dbReference>
<name>A0A919GCK8_9ACTN</name>
<dbReference type="AlphaFoldDB" id="A0A919GCK8"/>
<dbReference type="GO" id="GO:0003824">
    <property type="term" value="F:catalytic activity"/>
    <property type="evidence" value="ECO:0007669"/>
    <property type="project" value="InterPro"/>
</dbReference>
<proteinExistence type="predicted"/>
<evidence type="ECO:0000313" key="2">
    <source>
        <dbReference type="Proteomes" id="UP000617734"/>
    </source>
</evidence>
<evidence type="ECO:0000313" key="1">
    <source>
        <dbReference type="EMBL" id="GHH82010.1"/>
    </source>
</evidence>
<dbReference type="InterPro" id="IPR014746">
    <property type="entry name" value="Gln_synth/guanido_kin_cat_dom"/>
</dbReference>
<dbReference type="SUPFAM" id="SSF55931">
    <property type="entry name" value="Glutamine synthetase/guanido kinase"/>
    <property type="match status" value="1"/>
</dbReference>
<keyword evidence="2" id="KW-1185">Reference proteome</keyword>
<protein>
    <submittedName>
        <fullName evidence="1">Uncharacterized protein</fullName>
    </submittedName>
</protein>